<reference evidence="2" key="1">
    <citation type="journal article" date="2017" name="Appl. Microbiol. Biotechnol.">
        <title>Mitochondrial genome of the nematode endoparasitic fungus Hirsutella vermicola reveals a high level of synteny in the family Ophiocordycipitaceae.</title>
        <authorList>
            <person name="Zhang Y.J."/>
            <person name="Zhang H.Y."/>
            <person name="Liu X.Z."/>
            <person name="Zhang S."/>
        </authorList>
    </citation>
    <scope>NUCLEOTIDE SEQUENCE</scope>
    <source>
        <strain evidence="2">AS3.7877</strain>
    </source>
</reference>
<keyword evidence="1" id="KW-1133">Transmembrane helix</keyword>
<reference evidence="2" key="2">
    <citation type="submission" date="2017-01" db="EMBL/GenBank/DDBJ databases">
        <authorList>
            <person name="Mah S.A."/>
            <person name="Swanson W.J."/>
            <person name="Moy G.W."/>
            <person name="Vacquier V.D."/>
        </authorList>
    </citation>
    <scope>NUCLEOTIDE SEQUENCE</scope>
    <source>
        <strain evidence="2">AS3.7877</strain>
    </source>
</reference>
<gene>
    <name evidence="2" type="primary">orf507</name>
</gene>
<dbReference type="Gene3D" id="3.10.28.10">
    <property type="entry name" value="Homing endonucleases"/>
    <property type="match status" value="1"/>
</dbReference>
<proteinExistence type="predicted"/>
<dbReference type="PANTHER" id="PTHR37520:SF1">
    <property type="entry name" value="INTRON-ENCODED DNA ENDONUCLEASE AI2A-RELATED"/>
    <property type="match status" value="1"/>
</dbReference>
<dbReference type="SUPFAM" id="SSF55608">
    <property type="entry name" value="Homing endonucleases"/>
    <property type="match status" value="1"/>
</dbReference>
<sequence>MLKYKLSVNYLLFKAIFAKIKYIICYIAYNYLRIFLDLSGSFNLLLNSKNNNYTISTKNLDINLQSAENYYVGFSETIRQSFNTCLFKNLAISSYISKGEENLTKLHILTFSNIYINTKSYMCAIIKKICYKKIFFFISRHAQASLLKVKDKIRSCYTWSQLYKIAQWALCMNAAHAHENIDINKQTLRRDNFGQLRSPNMKENIIDTDDNIKDKDNTTSFYSWLAGIIDVKGNFDIRKSSAFNLQKPDYISCEACLRLKNSHNQHFLCNAPCTHKNLVLKAIRIRLVNRDIRILTRIQNTLHMGIIVNHKNKKSSTYIVSNEKDMSYLINKLNGLIRIKCNSLEKACALYNIDFIKPDYNIKVNDSYFSGLIDAKGSIDFNYNQNRIECNLQVKHNNITSKLNFDYIIPYCKPYVQYSINNKFITFKYQSVEAMPCLYEYFMLNRLYSDYKFYRVSLIKNFLSIRKYKFSNNNSIQYKIYVDFVLNWIKHRNPKWNRITTIQKLMC</sequence>
<organism evidence="2">
    <name type="scientific">Hirsutella vermicola</name>
    <dbReference type="NCBI Taxonomy" id="369263"/>
    <lineage>
        <taxon>Eukaryota</taxon>
        <taxon>Fungi</taxon>
        <taxon>Dikarya</taxon>
        <taxon>Ascomycota</taxon>
        <taxon>Pezizomycotina</taxon>
        <taxon>Sordariomycetes</taxon>
        <taxon>Hypocreomycetidae</taxon>
        <taxon>Hypocreales</taxon>
        <taxon>Ophiocordycipitaceae</taxon>
        <taxon>Hirsutella</taxon>
    </lineage>
</organism>
<dbReference type="GeneID" id="35414415"/>
<evidence type="ECO:0000256" key="1">
    <source>
        <dbReference type="SAM" id="Phobius"/>
    </source>
</evidence>
<keyword evidence="1" id="KW-0472">Membrane</keyword>
<keyword evidence="2" id="KW-0255">Endonuclease</keyword>
<keyword evidence="2" id="KW-0540">Nuclease</keyword>
<dbReference type="AlphaFoldDB" id="A0A1S6KM37"/>
<geneLocation type="mitochondrion" evidence="2"/>
<dbReference type="EMBL" id="KY465721">
    <property type="protein sequence ID" value="AQT19635.1"/>
    <property type="molecule type" value="Genomic_DNA"/>
</dbReference>
<dbReference type="GO" id="GO:0004519">
    <property type="term" value="F:endonuclease activity"/>
    <property type="evidence" value="ECO:0007669"/>
    <property type="project" value="UniProtKB-KW"/>
</dbReference>
<accession>A0A1S6KM37</accession>
<name>A0A1S6KM37_9HYPO</name>
<keyword evidence="2" id="KW-0378">Hydrolase</keyword>
<protein>
    <submittedName>
        <fullName evidence="2">LAGLIDADG endonuclease</fullName>
    </submittedName>
</protein>
<keyword evidence="1" id="KW-0812">Transmembrane</keyword>
<evidence type="ECO:0000313" key="2">
    <source>
        <dbReference type="EMBL" id="AQT19635.1"/>
    </source>
</evidence>
<dbReference type="InterPro" id="IPR027434">
    <property type="entry name" value="Homing_endonucl"/>
</dbReference>
<keyword evidence="2" id="KW-0496">Mitochondrion</keyword>
<feature type="transmembrane region" description="Helical" evidence="1">
    <location>
        <begin position="12"/>
        <end position="32"/>
    </location>
</feature>
<dbReference type="PANTHER" id="PTHR37520">
    <property type="entry name" value="INTRON-ENCODED DNA ENDONUCLEASE AI2A-RELATED"/>
    <property type="match status" value="1"/>
</dbReference>
<dbReference type="RefSeq" id="YP_009449474.1">
    <property type="nucleotide sequence ID" value="NC_036610.1"/>
</dbReference>